<evidence type="ECO:0000313" key="4">
    <source>
        <dbReference type="Proteomes" id="UP001231189"/>
    </source>
</evidence>
<dbReference type="AlphaFoldDB" id="A0AAD8VCX4"/>
<proteinExistence type="predicted"/>
<feature type="domain" description="Integrase catalytic" evidence="2">
    <location>
        <begin position="259"/>
        <end position="319"/>
    </location>
</feature>
<dbReference type="GO" id="GO:0004523">
    <property type="term" value="F:RNA-DNA hybrid ribonuclease activity"/>
    <property type="evidence" value="ECO:0007669"/>
    <property type="project" value="InterPro"/>
</dbReference>
<dbReference type="Gene3D" id="3.30.420.10">
    <property type="entry name" value="Ribonuclease H-like superfamily/Ribonuclease H"/>
    <property type="match status" value="2"/>
</dbReference>
<dbReference type="PANTHER" id="PTHR48475">
    <property type="entry name" value="RIBONUCLEASE H"/>
    <property type="match status" value="1"/>
</dbReference>
<dbReference type="InterPro" id="IPR002156">
    <property type="entry name" value="RNaseH_domain"/>
</dbReference>
<dbReference type="PANTHER" id="PTHR48475:SF1">
    <property type="entry name" value="RNASE H TYPE-1 DOMAIN-CONTAINING PROTEIN"/>
    <property type="match status" value="1"/>
</dbReference>
<feature type="compositionally biased region" description="Basic and acidic residues" evidence="1">
    <location>
        <begin position="31"/>
        <end position="43"/>
    </location>
</feature>
<dbReference type="SUPFAM" id="SSF53098">
    <property type="entry name" value="Ribonuclease H-like"/>
    <property type="match status" value="2"/>
</dbReference>
<comment type="caution">
    <text evidence="3">The sequence shown here is derived from an EMBL/GenBank/DDBJ whole genome shotgun (WGS) entry which is preliminary data.</text>
</comment>
<dbReference type="EMBL" id="JAUUTY010000361">
    <property type="protein sequence ID" value="KAK1601714.1"/>
    <property type="molecule type" value="Genomic_DNA"/>
</dbReference>
<dbReference type="Pfam" id="PF13456">
    <property type="entry name" value="RVT_3"/>
    <property type="match status" value="1"/>
</dbReference>
<dbReference type="InterPro" id="IPR001584">
    <property type="entry name" value="Integrase_cat-core"/>
</dbReference>
<dbReference type="GO" id="GO:0015074">
    <property type="term" value="P:DNA integration"/>
    <property type="evidence" value="ECO:0007669"/>
    <property type="project" value="InterPro"/>
</dbReference>
<accession>A0AAD8VCX4</accession>
<protein>
    <recommendedName>
        <fullName evidence="2">Integrase catalytic domain-containing protein</fullName>
    </recommendedName>
</protein>
<evidence type="ECO:0000256" key="1">
    <source>
        <dbReference type="SAM" id="MobiDB-lite"/>
    </source>
</evidence>
<evidence type="ECO:0000259" key="2">
    <source>
        <dbReference type="PROSITE" id="PS50994"/>
    </source>
</evidence>
<dbReference type="InterPro" id="IPR012337">
    <property type="entry name" value="RNaseH-like_sf"/>
</dbReference>
<dbReference type="GO" id="GO:0003676">
    <property type="term" value="F:nucleic acid binding"/>
    <property type="evidence" value="ECO:0007669"/>
    <property type="project" value="InterPro"/>
</dbReference>
<dbReference type="PROSITE" id="PS50994">
    <property type="entry name" value="INTEGRASE"/>
    <property type="match status" value="1"/>
</dbReference>
<feature type="region of interest" description="Disordered" evidence="1">
    <location>
        <begin position="1"/>
        <end position="137"/>
    </location>
</feature>
<reference evidence="3" key="1">
    <citation type="submission" date="2023-07" db="EMBL/GenBank/DDBJ databases">
        <title>A chromosome-level genome assembly of Lolium multiflorum.</title>
        <authorList>
            <person name="Chen Y."/>
            <person name="Copetti D."/>
            <person name="Kolliker R."/>
            <person name="Studer B."/>
        </authorList>
    </citation>
    <scope>NUCLEOTIDE SEQUENCE</scope>
    <source>
        <strain evidence="3">02402/16</strain>
        <tissue evidence="3">Leaf</tissue>
    </source>
</reference>
<evidence type="ECO:0000313" key="3">
    <source>
        <dbReference type="EMBL" id="KAK1601714.1"/>
    </source>
</evidence>
<keyword evidence="4" id="KW-1185">Reference proteome</keyword>
<dbReference type="CDD" id="cd09279">
    <property type="entry name" value="RNase_HI_like"/>
    <property type="match status" value="1"/>
</dbReference>
<dbReference type="Proteomes" id="UP001231189">
    <property type="component" value="Unassembled WGS sequence"/>
</dbReference>
<name>A0AAD8VCX4_LOLMU</name>
<feature type="compositionally biased region" description="Polar residues" evidence="1">
    <location>
        <begin position="62"/>
        <end position="88"/>
    </location>
</feature>
<organism evidence="3 4">
    <name type="scientific">Lolium multiflorum</name>
    <name type="common">Italian ryegrass</name>
    <name type="synonym">Lolium perenne subsp. multiflorum</name>
    <dbReference type="NCBI Taxonomy" id="4521"/>
    <lineage>
        <taxon>Eukaryota</taxon>
        <taxon>Viridiplantae</taxon>
        <taxon>Streptophyta</taxon>
        <taxon>Embryophyta</taxon>
        <taxon>Tracheophyta</taxon>
        <taxon>Spermatophyta</taxon>
        <taxon>Magnoliopsida</taxon>
        <taxon>Liliopsida</taxon>
        <taxon>Poales</taxon>
        <taxon>Poaceae</taxon>
        <taxon>BOP clade</taxon>
        <taxon>Pooideae</taxon>
        <taxon>Poodae</taxon>
        <taxon>Poeae</taxon>
        <taxon>Poeae Chloroplast Group 2 (Poeae type)</taxon>
        <taxon>Loliodinae</taxon>
        <taxon>Loliinae</taxon>
        <taxon>Lolium</taxon>
    </lineage>
</organism>
<gene>
    <name evidence="3" type="ORF">QYE76_019023</name>
</gene>
<dbReference type="InterPro" id="IPR036397">
    <property type="entry name" value="RNaseH_sf"/>
</dbReference>
<sequence length="319" mass="34852">MKLNPAKCTLRRAARPTPRATSSLGPRNRANSREDHKAIEKMELPQGLKDVPSGQERKEASGMSNGSALASLSQRARTPTAGSPSGLWSSGPHHHLRATHGHQVADPRGLLRRPGRDAHCRSCPTPRTGAALPDPGQDAKRALGAGIVVTSPKGDRLYVLQIHFAASNNVAEYEALIHGLKLAKEIGVRRILCFGDSDLVIQQASGDWDAKDANMASYRLHVQQLSGFFDGLDRGQADQEAGWPHTVTFLKEIIVRCYPHSIITDNGSNFAEGIFKRYCGEMGIRMDLSSVAHPETNGQVEKVKWLILSQILAIWPVER</sequence>